<comment type="caution">
    <text evidence="2">The sequence shown here is derived from an EMBL/GenBank/DDBJ whole genome shotgun (WGS) entry which is preliminary data.</text>
</comment>
<dbReference type="InterPro" id="IPR032710">
    <property type="entry name" value="NTF2-like_dom_sf"/>
</dbReference>
<evidence type="ECO:0000259" key="1">
    <source>
        <dbReference type="Pfam" id="PF14534"/>
    </source>
</evidence>
<dbReference type="SUPFAM" id="SSF54427">
    <property type="entry name" value="NTF2-like"/>
    <property type="match status" value="1"/>
</dbReference>
<organism evidence="2 3">
    <name type="scientific">Dyella lipolytica</name>
    <dbReference type="NCBI Taxonomy" id="1867835"/>
    <lineage>
        <taxon>Bacteria</taxon>
        <taxon>Pseudomonadati</taxon>
        <taxon>Pseudomonadota</taxon>
        <taxon>Gammaproteobacteria</taxon>
        <taxon>Lysobacterales</taxon>
        <taxon>Rhodanobacteraceae</taxon>
        <taxon>Dyella</taxon>
    </lineage>
</organism>
<evidence type="ECO:0000313" key="3">
    <source>
        <dbReference type="Proteomes" id="UP001620405"/>
    </source>
</evidence>
<dbReference type="EMBL" id="JADIKG010000011">
    <property type="protein sequence ID" value="MFK2873071.1"/>
    <property type="molecule type" value="Genomic_DNA"/>
</dbReference>
<feature type="domain" description="DUF4440" evidence="1">
    <location>
        <begin position="34"/>
        <end position="138"/>
    </location>
</feature>
<dbReference type="Gene3D" id="3.10.450.50">
    <property type="match status" value="1"/>
</dbReference>
<name>A0ABW8ISX5_9GAMM</name>
<accession>A0ABW8ISX5</accession>
<keyword evidence="3" id="KW-1185">Reference proteome</keyword>
<reference evidence="2 3" key="1">
    <citation type="submission" date="2020-10" db="EMBL/GenBank/DDBJ databases">
        <title>Phylogeny of dyella-like bacteria.</title>
        <authorList>
            <person name="Fu J."/>
        </authorList>
    </citation>
    <scope>NUCLEOTIDE SEQUENCE [LARGE SCALE GENOMIC DNA]</scope>
    <source>
        <strain evidence="2 3">DHOB07</strain>
    </source>
</reference>
<dbReference type="Proteomes" id="UP001620405">
    <property type="component" value="Unassembled WGS sequence"/>
</dbReference>
<dbReference type="Pfam" id="PF14534">
    <property type="entry name" value="DUF4440"/>
    <property type="match status" value="1"/>
</dbReference>
<protein>
    <submittedName>
        <fullName evidence="2">Nuclear transport factor 2 family protein</fullName>
    </submittedName>
</protein>
<dbReference type="InterPro" id="IPR027843">
    <property type="entry name" value="DUF4440"/>
</dbReference>
<dbReference type="RefSeq" id="WP_404601002.1">
    <property type="nucleotide sequence ID" value="NZ_JADIKG010000011.1"/>
</dbReference>
<gene>
    <name evidence="2" type="ORF">ISP13_05955</name>
</gene>
<sequence>MAIDIMAPSVCYATPQSQTQSHITLKDAIGQRLIANERMSWELAIKGEATSYKAFHAPDFFTVSGTGVTNRELSEASAMDSKVHFDQCDLSGFDVRFVAENAVLITYRVKAAGLDHGKAFQLDSYASSLWMKRNGQWLNVFYQATPAPTQ</sequence>
<proteinExistence type="predicted"/>
<evidence type="ECO:0000313" key="2">
    <source>
        <dbReference type="EMBL" id="MFK2873071.1"/>
    </source>
</evidence>